<dbReference type="SMART" id="SM00382">
    <property type="entry name" value="AAA"/>
    <property type="match status" value="1"/>
</dbReference>
<dbReference type="GO" id="GO:0005874">
    <property type="term" value="C:microtubule"/>
    <property type="evidence" value="ECO:0007669"/>
    <property type="project" value="UniProtKB-KW"/>
</dbReference>
<evidence type="ECO:0000256" key="2">
    <source>
        <dbReference type="ARBA" id="ARBA00022490"/>
    </source>
</evidence>
<dbReference type="AlphaFoldDB" id="A0A075AV25"/>
<sequence length="400" mass="45868">HGEKEEATKKTTNFGIDTAFSKRKWVRNKEKVKLSFYKSAEIVEQECELNDTVIPADNIDLMSIIQEFEDYYVMRFDKPPKLVRHGAFLPTLPPIKTSKFQEPVKRGQNVLPDKENGKNLKLRSLPKEKPHDVEAFAIQFGYSPDSRSCFVFAKVDNFICLDRDIIFPDKLMNGDEIIGLKRQKERLMECVNIGNTKKDIFTGILSLPKSVLLYGPPGNGKTLLSHYVSKVKEVPVICTSSSTLISKWRGESEKMVKVLFSLAMHYSPCVIFLDEIDVFNSPINQMSSEVDSNRRVKTEMLIEMDKLLKQENLDVFLIAATNLPWDLDSAALRRFEQRIFVNNPSELEKLEIVEAFFASLDKKVVCVDPEVIEFLVHNTHDYSIHDIKLLIKETGKLFEP</sequence>
<dbReference type="InterPro" id="IPR003593">
    <property type="entry name" value="AAA+_ATPase"/>
</dbReference>
<feature type="domain" description="AAA+ ATPase" evidence="9">
    <location>
        <begin position="207"/>
        <end position="345"/>
    </location>
</feature>
<name>A0A075AV25_ROZAC</name>
<comment type="subcellular location">
    <subcellularLocation>
        <location evidence="1">Cytoplasm</location>
        <location evidence="1">Cytoskeleton</location>
        <location evidence="1">Spindle</location>
    </subcellularLocation>
</comment>
<comment type="similarity">
    <text evidence="8">Belongs to the AAA ATPase family.</text>
</comment>
<evidence type="ECO:0000256" key="7">
    <source>
        <dbReference type="ARBA" id="ARBA00023235"/>
    </source>
</evidence>
<keyword evidence="11" id="KW-1185">Reference proteome</keyword>
<keyword evidence="6" id="KW-0206">Cytoskeleton</keyword>
<dbReference type="GO" id="GO:0005524">
    <property type="term" value="F:ATP binding"/>
    <property type="evidence" value="ECO:0007669"/>
    <property type="project" value="UniProtKB-KW"/>
</dbReference>
<dbReference type="InterPro" id="IPR027417">
    <property type="entry name" value="P-loop_NTPase"/>
</dbReference>
<dbReference type="SUPFAM" id="SSF52540">
    <property type="entry name" value="P-loop containing nucleoside triphosphate hydrolases"/>
    <property type="match status" value="1"/>
</dbReference>
<dbReference type="Gene3D" id="3.40.50.300">
    <property type="entry name" value="P-loop containing nucleotide triphosphate hydrolases"/>
    <property type="match status" value="1"/>
</dbReference>
<keyword evidence="4 8" id="KW-0547">Nucleotide-binding</keyword>
<dbReference type="PANTHER" id="PTHR23074">
    <property type="entry name" value="AAA DOMAIN-CONTAINING"/>
    <property type="match status" value="1"/>
</dbReference>
<dbReference type="HOGENOM" id="CLU_689957_0_0_1"/>
<dbReference type="InterPro" id="IPR050304">
    <property type="entry name" value="MT-severing_AAA_ATPase"/>
</dbReference>
<dbReference type="GO" id="GO:0016853">
    <property type="term" value="F:isomerase activity"/>
    <property type="evidence" value="ECO:0007669"/>
    <property type="project" value="UniProtKB-KW"/>
</dbReference>
<evidence type="ECO:0000256" key="5">
    <source>
        <dbReference type="ARBA" id="ARBA00022840"/>
    </source>
</evidence>
<feature type="non-terminal residue" evidence="10">
    <location>
        <position position="1"/>
    </location>
</feature>
<keyword evidence="2" id="KW-0963">Cytoplasm</keyword>
<dbReference type="InterPro" id="IPR003959">
    <property type="entry name" value="ATPase_AAA_core"/>
</dbReference>
<organism evidence="10 11">
    <name type="scientific">Rozella allomycis (strain CSF55)</name>
    <dbReference type="NCBI Taxonomy" id="988480"/>
    <lineage>
        <taxon>Eukaryota</taxon>
        <taxon>Fungi</taxon>
        <taxon>Fungi incertae sedis</taxon>
        <taxon>Cryptomycota</taxon>
        <taxon>Cryptomycota incertae sedis</taxon>
        <taxon>Rozella</taxon>
    </lineage>
</organism>
<dbReference type="Gene3D" id="1.10.8.60">
    <property type="match status" value="1"/>
</dbReference>
<gene>
    <name evidence="10" type="ORF">O9G_001311</name>
</gene>
<dbReference type="GO" id="GO:0016887">
    <property type="term" value="F:ATP hydrolysis activity"/>
    <property type="evidence" value="ECO:0007669"/>
    <property type="project" value="InterPro"/>
</dbReference>
<evidence type="ECO:0000256" key="3">
    <source>
        <dbReference type="ARBA" id="ARBA00022701"/>
    </source>
</evidence>
<dbReference type="InterPro" id="IPR003960">
    <property type="entry name" value="ATPase_AAA_CS"/>
</dbReference>
<evidence type="ECO:0000256" key="1">
    <source>
        <dbReference type="ARBA" id="ARBA00004186"/>
    </source>
</evidence>
<keyword evidence="3" id="KW-0493">Microtubule</keyword>
<dbReference type="Pfam" id="PF00004">
    <property type="entry name" value="AAA"/>
    <property type="match status" value="1"/>
</dbReference>
<protein>
    <submittedName>
        <fullName evidence="10">ATPase, AAA-type domain-containing protein</fullName>
    </submittedName>
</protein>
<evidence type="ECO:0000256" key="4">
    <source>
        <dbReference type="ARBA" id="ARBA00022741"/>
    </source>
</evidence>
<evidence type="ECO:0000313" key="10">
    <source>
        <dbReference type="EMBL" id="EPZ32409.1"/>
    </source>
</evidence>
<evidence type="ECO:0000256" key="6">
    <source>
        <dbReference type="ARBA" id="ARBA00023212"/>
    </source>
</evidence>
<accession>A0A075AV25</accession>
<dbReference type="Proteomes" id="UP000030755">
    <property type="component" value="Unassembled WGS sequence"/>
</dbReference>
<dbReference type="STRING" id="988480.A0A075AV25"/>
<dbReference type="GO" id="GO:0005819">
    <property type="term" value="C:spindle"/>
    <property type="evidence" value="ECO:0007669"/>
    <property type="project" value="UniProtKB-SubCell"/>
</dbReference>
<dbReference type="PROSITE" id="PS00674">
    <property type="entry name" value="AAA"/>
    <property type="match status" value="1"/>
</dbReference>
<evidence type="ECO:0000259" key="9">
    <source>
        <dbReference type="SMART" id="SM00382"/>
    </source>
</evidence>
<evidence type="ECO:0000256" key="8">
    <source>
        <dbReference type="RuleBase" id="RU003651"/>
    </source>
</evidence>
<dbReference type="PANTHER" id="PTHR23074:SF78">
    <property type="entry name" value="KATANIN P60 ATPASE-CONTAINING SUBUNIT A-LIKE 2"/>
    <property type="match status" value="1"/>
</dbReference>
<keyword evidence="7" id="KW-0413">Isomerase</keyword>
<dbReference type="EMBL" id="KE561154">
    <property type="protein sequence ID" value="EPZ32409.1"/>
    <property type="molecule type" value="Genomic_DNA"/>
</dbReference>
<evidence type="ECO:0000313" key="11">
    <source>
        <dbReference type="Proteomes" id="UP000030755"/>
    </source>
</evidence>
<proteinExistence type="inferred from homology"/>
<keyword evidence="5 8" id="KW-0067">ATP-binding</keyword>
<reference evidence="10 11" key="1">
    <citation type="journal article" date="2013" name="Curr. Biol.">
        <title>Shared signatures of parasitism and phylogenomics unite Cryptomycota and microsporidia.</title>
        <authorList>
            <person name="James T.Y."/>
            <person name="Pelin A."/>
            <person name="Bonen L."/>
            <person name="Ahrendt S."/>
            <person name="Sain D."/>
            <person name="Corradi N."/>
            <person name="Stajich J.E."/>
        </authorList>
    </citation>
    <scope>NUCLEOTIDE SEQUENCE [LARGE SCALE GENOMIC DNA]</scope>
    <source>
        <strain evidence="10 11">CSF55</strain>
    </source>
</reference>